<dbReference type="EnsemblPlants" id="KRH13522">
    <property type="protein sequence ID" value="KRH13522"/>
    <property type="gene ID" value="GLYMA_15G245700"/>
</dbReference>
<dbReference type="Pfam" id="PF01535">
    <property type="entry name" value="PPR"/>
    <property type="match status" value="1"/>
</dbReference>
<dbReference type="InterPro" id="IPR002885">
    <property type="entry name" value="PPR_rpt"/>
</dbReference>
<dbReference type="OrthoDB" id="185373at2759"/>
<dbReference type="NCBIfam" id="TIGR00756">
    <property type="entry name" value="PPR"/>
    <property type="match status" value="4"/>
</dbReference>
<organism evidence="5">
    <name type="scientific">Glycine max</name>
    <name type="common">Soybean</name>
    <name type="synonym">Glycine hispida</name>
    <dbReference type="NCBI Taxonomy" id="3847"/>
    <lineage>
        <taxon>Eukaryota</taxon>
        <taxon>Viridiplantae</taxon>
        <taxon>Streptophyta</taxon>
        <taxon>Embryophyta</taxon>
        <taxon>Tracheophyta</taxon>
        <taxon>Spermatophyta</taxon>
        <taxon>Magnoliopsida</taxon>
        <taxon>eudicotyledons</taxon>
        <taxon>Gunneridae</taxon>
        <taxon>Pentapetalae</taxon>
        <taxon>rosids</taxon>
        <taxon>fabids</taxon>
        <taxon>Fabales</taxon>
        <taxon>Fabaceae</taxon>
        <taxon>Papilionoideae</taxon>
        <taxon>50 kb inversion clade</taxon>
        <taxon>NPAAA clade</taxon>
        <taxon>indigoferoid/millettioid clade</taxon>
        <taxon>Phaseoleae</taxon>
        <taxon>Glycine</taxon>
        <taxon>Glycine subgen. Soja</taxon>
    </lineage>
</organism>
<evidence type="ECO:0000256" key="3">
    <source>
        <dbReference type="PROSITE-ProRule" id="PRU00708"/>
    </source>
</evidence>
<feature type="repeat" description="PPR" evidence="3">
    <location>
        <begin position="224"/>
        <end position="258"/>
    </location>
</feature>
<dbReference type="GO" id="GO:0003729">
    <property type="term" value="F:mRNA binding"/>
    <property type="evidence" value="ECO:0000318"/>
    <property type="project" value="GO_Central"/>
</dbReference>
<dbReference type="EMBL" id="CM000848">
    <property type="protein sequence ID" value="KRH13522.1"/>
    <property type="molecule type" value="Genomic_DNA"/>
</dbReference>
<dbReference type="Gene3D" id="1.25.40.10">
    <property type="entry name" value="Tetratricopeptide repeat domain"/>
    <property type="match status" value="3"/>
</dbReference>
<dbReference type="SMR" id="K7MDN6"/>
<dbReference type="GeneID" id="100798923"/>
<sequence length="395" mass="44234">MIPRTLAPVVVPLKPITSTRFLLFSLSQFSTTPNRDTAILARLKHKDWLTPKEATTLLTSLTHPSSTLTFFHLYTSRKDFHPSEPLCTTLISKLAQAHQLNPILTLHQTLTKRRRFSDDFFYTLIKAYAHSFQRVDMALQTLHDMNSLFHCSPSTRTFNFVLNVLVNTRLYAAARELFLHAPPLGVSPDACTLNIVIKGLCARGEMDAAFGVLEEFHELGCEANARTYATLMKGLCEKGRVEEAFGLLEKMEEEGVETDVAVYNVLIGGLRKVGRVDEGWRVLEGMVGRGVCPNEGTYNEVLCGLVEKGRVEEGKGVVERMGNKGFVPSFGAYKDLVKGFCEKGLVGEVEWVVWDMAWKGFVPKMGMWRRIVKCVVDRERSDGWVVGAIDGVLED</sequence>
<dbReference type="AlphaFoldDB" id="K7MDN6"/>
<comment type="similarity">
    <text evidence="1">Belongs to the PPR family. P subfamily.</text>
</comment>
<dbReference type="Pfam" id="PF13041">
    <property type="entry name" value="PPR_2"/>
    <property type="match status" value="2"/>
</dbReference>
<dbReference type="OMA" id="QGFVPKM"/>
<dbReference type="HOGENOM" id="CLU_768571_0_0_1"/>
<reference evidence="5" key="2">
    <citation type="submission" date="2018-02" db="UniProtKB">
        <authorList>
            <consortium name="EnsemblPlants"/>
        </authorList>
    </citation>
    <scope>IDENTIFICATION</scope>
    <source>
        <strain evidence="5">Williams 82</strain>
    </source>
</reference>
<feature type="repeat" description="PPR" evidence="3">
    <location>
        <begin position="294"/>
        <end position="328"/>
    </location>
</feature>
<evidence type="ECO:0000256" key="1">
    <source>
        <dbReference type="ARBA" id="ARBA00007626"/>
    </source>
</evidence>
<dbReference type="InterPro" id="IPR011990">
    <property type="entry name" value="TPR-like_helical_dom_sf"/>
</dbReference>
<reference evidence="4" key="3">
    <citation type="submission" date="2018-07" db="EMBL/GenBank/DDBJ databases">
        <title>WGS assembly of Glycine max.</title>
        <authorList>
            <person name="Schmutz J."/>
            <person name="Cannon S."/>
            <person name="Schlueter J."/>
            <person name="Ma J."/>
            <person name="Mitros T."/>
            <person name="Nelson W."/>
            <person name="Hyten D."/>
            <person name="Song Q."/>
            <person name="Thelen J."/>
            <person name="Cheng J."/>
            <person name="Xu D."/>
            <person name="Hellsten U."/>
            <person name="May G."/>
            <person name="Yu Y."/>
            <person name="Sakurai T."/>
            <person name="Umezawa T."/>
            <person name="Bhattacharyya M."/>
            <person name="Sandhu D."/>
            <person name="Valliyodan B."/>
            <person name="Lindquist E."/>
            <person name="Peto M."/>
            <person name="Grant D."/>
            <person name="Shu S."/>
            <person name="Goodstein D."/>
            <person name="Barry K."/>
            <person name="Futrell-Griggs M."/>
            <person name="Abernathy B."/>
            <person name="Du J."/>
            <person name="Tian Z."/>
            <person name="Zhu L."/>
            <person name="Gill N."/>
            <person name="Joshi T."/>
            <person name="Libault M."/>
            <person name="Sethuraman A."/>
            <person name="Zhang X."/>
            <person name="Shinozaki K."/>
            <person name="Nguyen H."/>
            <person name="Wing R."/>
            <person name="Cregan P."/>
            <person name="Specht J."/>
            <person name="Grimwood J."/>
            <person name="Rokhsar D."/>
            <person name="Stacey G."/>
            <person name="Shoemaker R."/>
            <person name="Jackson S."/>
        </authorList>
    </citation>
    <scope>NUCLEOTIDE SEQUENCE</scope>
    <source>
        <tissue evidence="4">Callus</tissue>
    </source>
</reference>
<gene>
    <name evidence="5" type="primary">LOC100798923</name>
    <name evidence="4" type="ORF">GLYMA_15G245700</name>
</gene>
<reference evidence="4 5" key="1">
    <citation type="journal article" date="2010" name="Nature">
        <title>Genome sequence of the palaeopolyploid soybean.</title>
        <authorList>
            <person name="Schmutz J."/>
            <person name="Cannon S.B."/>
            <person name="Schlueter J."/>
            <person name="Ma J."/>
            <person name="Mitros T."/>
            <person name="Nelson W."/>
            <person name="Hyten D.L."/>
            <person name="Song Q."/>
            <person name="Thelen J.J."/>
            <person name="Cheng J."/>
            <person name="Xu D."/>
            <person name="Hellsten U."/>
            <person name="May G.D."/>
            <person name="Yu Y."/>
            <person name="Sakurai T."/>
            <person name="Umezawa T."/>
            <person name="Bhattacharyya M.K."/>
            <person name="Sandhu D."/>
            <person name="Valliyodan B."/>
            <person name="Lindquist E."/>
            <person name="Peto M."/>
            <person name="Grant D."/>
            <person name="Shu S."/>
            <person name="Goodstein D."/>
            <person name="Barry K."/>
            <person name="Futrell-Griggs M."/>
            <person name="Abernathy B."/>
            <person name="Du J."/>
            <person name="Tian Z."/>
            <person name="Zhu L."/>
            <person name="Gill N."/>
            <person name="Joshi T."/>
            <person name="Libault M."/>
            <person name="Sethuraman A."/>
            <person name="Zhang X.-C."/>
            <person name="Shinozaki K."/>
            <person name="Nguyen H.T."/>
            <person name="Wing R.A."/>
            <person name="Cregan P."/>
            <person name="Specht J."/>
            <person name="Grimwood J."/>
            <person name="Rokhsar D."/>
            <person name="Stacey G."/>
            <person name="Shoemaker R.C."/>
            <person name="Jackson S.A."/>
        </authorList>
    </citation>
    <scope>NUCLEOTIDE SEQUENCE [LARGE SCALE GENOMIC DNA]</scope>
    <source>
        <strain evidence="5">cv. Williams 82</strain>
        <tissue evidence="4">Callus</tissue>
    </source>
</reference>
<proteinExistence type="inferred from homology"/>
<dbReference type="PROSITE" id="PS51375">
    <property type="entry name" value="PPR"/>
    <property type="match status" value="5"/>
</dbReference>
<evidence type="ECO:0000313" key="5">
    <source>
        <dbReference type="EnsemblPlants" id="KRH13522"/>
    </source>
</evidence>
<protein>
    <recommendedName>
        <fullName evidence="7">Pentacotripeptide-repeat region of PRORP domain-containing protein</fullName>
    </recommendedName>
</protein>
<evidence type="ECO:0000313" key="4">
    <source>
        <dbReference type="EMBL" id="KRH13522.1"/>
    </source>
</evidence>
<evidence type="ECO:0000313" key="6">
    <source>
        <dbReference type="Proteomes" id="UP000008827"/>
    </source>
</evidence>
<dbReference type="PaxDb" id="3847-GLYMA15G39390.2"/>
<dbReference type="KEGG" id="gmx:100798923"/>
<accession>K7MDN6</accession>
<dbReference type="Proteomes" id="UP000008827">
    <property type="component" value="Chromosome 15"/>
</dbReference>
<evidence type="ECO:0000256" key="2">
    <source>
        <dbReference type="ARBA" id="ARBA00022737"/>
    </source>
</evidence>
<name>K7MDN6_SOYBN</name>
<keyword evidence="2" id="KW-0677">Repeat</keyword>
<dbReference type="Gramene" id="KRH13522">
    <property type="protein sequence ID" value="KRH13522"/>
    <property type="gene ID" value="GLYMA_15G245700"/>
</dbReference>
<evidence type="ECO:0008006" key="7">
    <source>
        <dbReference type="Google" id="ProtNLM"/>
    </source>
</evidence>
<feature type="repeat" description="PPR" evidence="3">
    <location>
        <begin position="329"/>
        <end position="363"/>
    </location>
</feature>
<dbReference type="RefSeq" id="XP_003545878.1">
    <property type="nucleotide sequence ID" value="XM_003545830.1"/>
</dbReference>
<feature type="repeat" description="PPR" evidence="3">
    <location>
        <begin position="189"/>
        <end position="223"/>
    </location>
</feature>
<dbReference type="PANTHER" id="PTHR47941">
    <property type="entry name" value="PENTATRICOPEPTIDE REPEAT-CONTAINING PROTEIN 3, MITOCHONDRIAL"/>
    <property type="match status" value="1"/>
</dbReference>
<dbReference type="eggNOG" id="KOG4197">
    <property type="taxonomic scope" value="Eukaryota"/>
</dbReference>
<feature type="repeat" description="PPR" evidence="3">
    <location>
        <begin position="259"/>
        <end position="293"/>
    </location>
</feature>
<keyword evidence="6" id="KW-1185">Reference proteome</keyword>